<gene>
    <name evidence="2" type="ORF">EYF80_046263</name>
</gene>
<name>A0A4Z2FRD6_9TELE</name>
<organism evidence="2 3">
    <name type="scientific">Liparis tanakae</name>
    <name type="common">Tanaka's snailfish</name>
    <dbReference type="NCBI Taxonomy" id="230148"/>
    <lineage>
        <taxon>Eukaryota</taxon>
        <taxon>Metazoa</taxon>
        <taxon>Chordata</taxon>
        <taxon>Craniata</taxon>
        <taxon>Vertebrata</taxon>
        <taxon>Euteleostomi</taxon>
        <taxon>Actinopterygii</taxon>
        <taxon>Neopterygii</taxon>
        <taxon>Teleostei</taxon>
        <taxon>Neoteleostei</taxon>
        <taxon>Acanthomorphata</taxon>
        <taxon>Eupercaria</taxon>
        <taxon>Perciformes</taxon>
        <taxon>Cottioidei</taxon>
        <taxon>Cottales</taxon>
        <taxon>Liparidae</taxon>
        <taxon>Liparis</taxon>
    </lineage>
</organism>
<dbReference type="AlphaFoldDB" id="A0A4Z2FRD6"/>
<sequence length="127" mass="13531">MKRALDAVSHHLSSHGQVGPQVRAVGIHHVGLPILAPEHCHLLTSVWIDRGQLSGFPPAAHLVGRLRSGATVLGDVAHIIGAPEHLQGTEEQPVQPARGEEGTSGDDAERSARKRPRVAPHRRPGAH</sequence>
<feature type="region of interest" description="Disordered" evidence="1">
    <location>
        <begin position="83"/>
        <end position="127"/>
    </location>
</feature>
<keyword evidence="3" id="KW-1185">Reference proteome</keyword>
<dbReference type="Proteomes" id="UP000314294">
    <property type="component" value="Unassembled WGS sequence"/>
</dbReference>
<protein>
    <submittedName>
        <fullName evidence="2">Uncharacterized protein</fullName>
    </submittedName>
</protein>
<feature type="compositionally biased region" description="Basic residues" evidence="1">
    <location>
        <begin position="112"/>
        <end position="127"/>
    </location>
</feature>
<evidence type="ECO:0000313" key="2">
    <source>
        <dbReference type="EMBL" id="TNN43551.1"/>
    </source>
</evidence>
<reference evidence="2 3" key="1">
    <citation type="submission" date="2019-03" db="EMBL/GenBank/DDBJ databases">
        <title>First draft genome of Liparis tanakae, snailfish: a comprehensive survey of snailfish specific genes.</title>
        <authorList>
            <person name="Kim W."/>
            <person name="Song I."/>
            <person name="Jeong J.-H."/>
            <person name="Kim D."/>
            <person name="Kim S."/>
            <person name="Ryu S."/>
            <person name="Song J.Y."/>
            <person name="Lee S.K."/>
        </authorList>
    </citation>
    <scope>NUCLEOTIDE SEQUENCE [LARGE SCALE GENOMIC DNA]</scope>
    <source>
        <tissue evidence="2">Muscle</tissue>
    </source>
</reference>
<evidence type="ECO:0000256" key="1">
    <source>
        <dbReference type="SAM" id="MobiDB-lite"/>
    </source>
</evidence>
<comment type="caution">
    <text evidence="2">The sequence shown here is derived from an EMBL/GenBank/DDBJ whole genome shotgun (WGS) entry which is preliminary data.</text>
</comment>
<proteinExistence type="predicted"/>
<evidence type="ECO:0000313" key="3">
    <source>
        <dbReference type="Proteomes" id="UP000314294"/>
    </source>
</evidence>
<accession>A0A4Z2FRD6</accession>
<dbReference type="EMBL" id="SRLO01000959">
    <property type="protein sequence ID" value="TNN43551.1"/>
    <property type="molecule type" value="Genomic_DNA"/>
</dbReference>